<keyword evidence="7" id="KW-0808">Transferase</keyword>
<dbReference type="PANTHER" id="PTHR43525:SF1">
    <property type="entry name" value="PROTEIN MALY"/>
    <property type="match status" value="1"/>
</dbReference>
<evidence type="ECO:0000256" key="4">
    <source>
        <dbReference type="ARBA" id="ARBA00023239"/>
    </source>
</evidence>
<accession>A0ABR8LHI2</accession>
<dbReference type="CDD" id="cd00609">
    <property type="entry name" value="AAT_like"/>
    <property type="match status" value="1"/>
</dbReference>
<proteinExistence type="inferred from homology"/>
<dbReference type="Pfam" id="PF00155">
    <property type="entry name" value="Aminotran_1_2"/>
    <property type="match status" value="1"/>
</dbReference>
<dbReference type="Gene3D" id="3.40.640.10">
    <property type="entry name" value="Type I PLP-dependent aspartate aminotransferase-like (Major domain)"/>
    <property type="match status" value="1"/>
</dbReference>
<evidence type="ECO:0000256" key="5">
    <source>
        <dbReference type="ARBA" id="ARBA00037974"/>
    </source>
</evidence>
<dbReference type="Gene3D" id="3.90.1150.10">
    <property type="entry name" value="Aspartate Aminotransferase, domain 1"/>
    <property type="match status" value="1"/>
</dbReference>
<dbReference type="InterPro" id="IPR051798">
    <property type="entry name" value="Class-II_PLP-Dep_Aminotrans"/>
</dbReference>
<dbReference type="InterPro" id="IPR004839">
    <property type="entry name" value="Aminotransferase_I/II_large"/>
</dbReference>
<keyword evidence="7" id="KW-0032">Aminotransferase</keyword>
<comment type="similarity">
    <text evidence="5">Belongs to the class-II pyridoxal-phosphate-dependent aminotransferase family. MalY/PatB cystathionine beta-lyase subfamily.</text>
</comment>
<protein>
    <recommendedName>
        <fullName evidence="2">cysteine-S-conjugate beta-lyase</fullName>
        <ecNumber evidence="2">4.4.1.13</ecNumber>
    </recommendedName>
</protein>
<dbReference type="GO" id="GO:0008483">
    <property type="term" value="F:transaminase activity"/>
    <property type="evidence" value="ECO:0007669"/>
    <property type="project" value="UniProtKB-KW"/>
</dbReference>
<dbReference type="EMBL" id="JABBXD010000001">
    <property type="protein sequence ID" value="MBD3584426.1"/>
    <property type="molecule type" value="Genomic_DNA"/>
</dbReference>
<evidence type="ECO:0000256" key="1">
    <source>
        <dbReference type="ARBA" id="ARBA00001933"/>
    </source>
</evidence>
<evidence type="ECO:0000313" key="8">
    <source>
        <dbReference type="Proteomes" id="UP000624419"/>
    </source>
</evidence>
<organism evidence="7 8">
    <name type="scientific">Salinimonas profundi</name>
    <dbReference type="NCBI Taxonomy" id="2729140"/>
    <lineage>
        <taxon>Bacteria</taxon>
        <taxon>Pseudomonadati</taxon>
        <taxon>Pseudomonadota</taxon>
        <taxon>Gammaproteobacteria</taxon>
        <taxon>Alteromonadales</taxon>
        <taxon>Alteromonadaceae</taxon>
        <taxon>Alteromonas/Salinimonas group</taxon>
        <taxon>Salinimonas</taxon>
    </lineage>
</organism>
<feature type="domain" description="Aminotransferase class I/classII large" evidence="6">
    <location>
        <begin position="68"/>
        <end position="369"/>
    </location>
</feature>
<gene>
    <name evidence="7" type="ORF">HHX48_01600</name>
</gene>
<keyword evidence="8" id="KW-1185">Reference proteome</keyword>
<dbReference type="InterPro" id="IPR015421">
    <property type="entry name" value="PyrdxlP-dep_Trfase_major"/>
</dbReference>
<evidence type="ECO:0000313" key="7">
    <source>
        <dbReference type="EMBL" id="MBD3584426.1"/>
    </source>
</evidence>
<evidence type="ECO:0000256" key="3">
    <source>
        <dbReference type="ARBA" id="ARBA00022898"/>
    </source>
</evidence>
<comment type="cofactor">
    <cofactor evidence="1">
        <name>pyridoxal 5'-phosphate</name>
        <dbReference type="ChEBI" id="CHEBI:597326"/>
    </cofactor>
</comment>
<dbReference type="InterPro" id="IPR015424">
    <property type="entry name" value="PyrdxlP-dep_Trfase"/>
</dbReference>
<dbReference type="EC" id="4.4.1.13" evidence="2"/>
<dbReference type="PANTHER" id="PTHR43525">
    <property type="entry name" value="PROTEIN MALY"/>
    <property type="match status" value="1"/>
</dbReference>
<comment type="caution">
    <text evidence="7">The sequence shown here is derived from an EMBL/GenBank/DDBJ whole genome shotgun (WGS) entry which is preliminary data.</text>
</comment>
<evidence type="ECO:0000256" key="2">
    <source>
        <dbReference type="ARBA" id="ARBA00012224"/>
    </source>
</evidence>
<dbReference type="InterPro" id="IPR015422">
    <property type="entry name" value="PyrdxlP-dep_Trfase_small"/>
</dbReference>
<name>A0ABR8LHI2_9ALTE</name>
<evidence type="ECO:0000259" key="6">
    <source>
        <dbReference type="Pfam" id="PF00155"/>
    </source>
</evidence>
<keyword evidence="3" id="KW-0663">Pyridoxal phosphate</keyword>
<dbReference type="RefSeq" id="WP_191021885.1">
    <property type="nucleotide sequence ID" value="NZ_JABBXD010000001.1"/>
</dbReference>
<reference evidence="7 8" key="1">
    <citation type="submission" date="2020-04" db="EMBL/GenBank/DDBJ databases">
        <title>Salinimonas sp. HHU 13199.</title>
        <authorList>
            <person name="Cui X."/>
            <person name="Zhang D."/>
        </authorList>
    </citation>
    <scope>NUCLEOTIDE SEQUENCE [LARGE SCALE GENOMIC DNA]</scope>
    <source>
        <strain evidence="7 8">HHU 13199</strain>
    </source>
</reference>
<dbReference type="Proteomes" id="UP000624419">
    <property type="component" value="Unassembled WGS sequence"/>
</dbReference>
<keyword evidence="4" id="KW-0456">Lyase</keyword>
<dbReference type="SUPFAM" id="SSF53383">
    <property type="entry name" value="PLP-dependent transferases"/>
    <property type="match status" value="1"/>
</dbReference>
<sequence>MSIFIEREGTGSLKYEGVKQKFGVSYPDMVSMWIADMDVALPPAVQGAINHCIASCAVGYQSVPIEPAVVKWLAKEGTYIEPDWIVPCSGVLSTLYLTLTLYSKPHAKVAVISPTYSPLYDAVRDTGRELQVVPAHQDIAGRWSLGVEDIDPDCSMLLLCNPQNPTGHVWRKTQLSAIADYCRQHGIMIICDEIHADFVFEQPFFSLTTSMTACCDNIIVLRSASKSFNLAGIDNAAYAVSASPQIRDTLRNALGRRHLVPAPLACHVLNTAYNACDDWFSAMLAAISSNRKLVADASSELPEALALHLGEGTYFALLDARRLSDDPARTILNNYHLALGQGDEEFAPGLFRLNLATSPGRVQEVMERLAGHSV</sequence>